<evidence type="ECO:0000313" key="2">
    <source>
        <dbReference type="Proteomes" id="UP000500801"/>
    </source>
</evidence>
<dbReference type="PANTHER" id="PTHR35279:SF1">
    <property type="entry name" value="ARABINANASE_LEVANSUCRASE_INVERTASE"/>
    <property type="match status" value="1"/>
</dbReference>
<dbReference type="SUPFAM" id="SSF75005">
    <property type="entry name" value="Arabinanase/levansucrase/invertase"/>
    <property type="match status" value="1"/>
</dbReference>
<dbReference type="EMBL" id="CP033622">
    <property type="protein sequence ID" value="QIZ52422.1"/>
    <property type="molecule type" value="Genomic_DNA"/>
</dbReference>
<name>A0AAE6Z1Q2_9GAMM</name>
<evidence type="ECO:0008006" key="3">
    <source>
        <dbReference type="Google" id="ProtNLM"/>
    </source>
</evidence>
<reference evidence="1 2" key="1">
    <citation type="submission" date="2018-11" db="EMBL/GenBank/DDBJ databases">
        <title>Complete genome sequence of Dickeya zeae strain CE1 infecting Canna edulis Ker-Gawl. in China.</title>
        <authorList>
            <person name="Zhang J."/>
            <person name="Lin B."/>
            <person name="Shen H."/>
            <person name="Jiang S."/>
            <person name="Pu X."/>
            <person name="Sun D."/>
        </authorList>
    </citation>
    <scope>NUCLEOTIDE SEQUENCE [LARGE SCALE GENOMIC DNA]</scope>
    <source>
        <strain evidence="1 2">CE1</strain>
    </source>
</reference>
<proteinExistence type="predicted"/>
<evidence type="ECO:0000313" key="1">
    <source>
        <dbReference type="EMBL" id="QIZ52422.1"/>
    </source>
</evidence>
<accession>A0AAE6Z1Q2</accession>
<dbReference type="RefSeq" id="WP_168363458.1">
    <property type="nucleotide sequence ID" value="NZ_CP033622.1"/>
</dbReference>
<protein>
    <recommendedName>
        <fullName evidence="3">Glycosylase</fullName>
    </recommendedName>
</protein>
<dbReference type="InterPro" id="IPR023296">
    <property type="entry name" value="Glyco_hydro_beta-prop_sf"/>
</dbReference>
<dbReference type="PANTHER" id="PTHR35279">
    <property type="match status" value="1"/>
</dbReference>
<dbReference type="Gene3D" id="2.115.10.20">
    <property type="entry name" value="Glycosyl hydrolase domain, family 43"/>
    <property type="match status" value="2"/>
</dbReference>
<gene>
    <name evidence="1" type="ORF">DWG24_17560</name>
</gene>
<sequence length="308" mass="35398">MKWIKKGLICSFESFDLEWYKKNTMVPVPLLISKDCLRIFLTMCDAENVGRIGYVDVNPNNPSEIINYSKEPVLDIGGDGCFDDSGVLPSAIFEHEGKYYMFYSAYQKQAKIPYTILTGVAVFNNDFSKLERVTDVPLLERTNDERFIRSAVFCIKDQGKFKIYYSSGNEWVDNTLKIVPRYDIKCIESDNLLDWHKSEPKPCINLSGDEYGLTTPNVYKDGNIYKMTYAIRSISKGYRLGYAESTDGINWQRIDNLMDIEVSPSGWDSEMVCFGNVFQYEKKEYLFYCGNHYGIGGMGYAELMTNEI</sequence>
<organism evidence="1 2">
    <name type="scientific">Dickeya zeae</name>
    <dbReference type="NCBI Taxonomy" id="204042"/>
    <lineage>
        <taxon>Bacteria</taxon>
        <taxon>Pseudomonadati</taxon>
        <taxon>Pseudomonadota</taxon>
        <taxon>Gammaproteobacteria</taxon>
        <taxon>Enterobacterales</taxon>
        <taxon>Pectobacteriaceae</taxon>
        <taxon>Dickeya</taxon>
    </lineage>
</organism>
<dbReference type="Proteomes" id="UP000500801">
    <property type="component" value="Chromosome"/>
</dbReference>
<dbReference type="AlphaFoldDB" id="A0AAE6Z1Q2"/>